<sequence>MSYPTPDQIVSLSTVCVGVGTAGSTSMLACVSFTRIICIEGEPLLDVFVRPTMQVTDYRAAITGLQDRHLFSKDAVSFDQLQRRVADMLGGKIVVGHRLWQDLSVTGVPHPAASTRDVALYRPFQNALKSPNQIVGLQTLCWEFMRRRCQDDFLDPIENARVAIDLYRSHAAEWETTILRHDWPCALPPSSFSAYYL</sequence>
<organism evidence="7 8">
    <name type="scientific">Mycena metata</name>
    <dbReference type="NCBI Taxonomy" id="1033252"/>
    <lineage>
        <taxon>Eukaryota</taxon>
        <taxon>Fungi</taxon>
        <taxon>Dikarya</taxon>
        <taxon>Basidiomycota</taxon>
        <taxon>Agaricomycotina</taxon>
        <taxon>Agaricomycetes</taxon>
        <taxon>Agaricomycetidae</taxon>
        <taxon>Agaricales</taxon>
        <taxon>Marasmiineae</taxon>
        <taxon>Mycenaceae</taxon>
        <taxon>Mycena</taxon>
    </lineage>
</organism>
<evidence type="ECO:0000256" key="5">
    <source>
        <dbReference type="ARBA" id="ARBA00025599"/>
    </source>
</evidence>
<evidence type="ECO:0000256" key="2">
    <source>
        <dbReference type="ARBA" id="ARBA00022722"/>
    </source>
</evidence>
<dbReference type="GO" id="GO:0005634">
    <property type="term" value="C:nucleus"/>
    <property type="evidence" value="ECO:0007669"/>
    <property type="project" value="TreeGrafter"/>
</dbReference>
<gene>
    <name evidence="7" type="ORF">B0H16DRAFT_1304766</name>
</gene>
<keyword evidence="3" id="KW-0378">Hydrolase</keyword>
<dbReference type="GO" id="GO:0006364">
    <property type="term" value="P:rRNA processing"/>
    <property type="evidence" value="ECO:0007669"/>
    <property type="project" value="UniProtKB-KW"/>
</dbReference>
<dbReference type="SUPFAM" id="SSF53098">
    <property type="entry name" value="Ribonuclease H-like"/>
    <property type="match status" value="1"/>
</dbReference>
<dbReference type="Proteomes" id="UP001215598">
    <property type="component" value="Unassembled WGS sequence"/>
</dbReference>
<accession>A0AAD7K0G0</accession>
<keyword evidence="2" id="KW-0540">Nuclease</keyword>
<comment type="function">
    <text evidence="5">Exoribonuclease involved in ribosome biosynthesis. Involved in the processing of ITS1, the internal transcribed spacer localized between the 18S and 5.8S rRNAs.</text>
</comment>
<protein>
    <recommendedName>
        <fullName evidence="6">Exonuclease domain-containing protein</fullName>
    </recommendedName>
</protein>
<dbReference type="EMBL" id="JARKIB010000013">
    <property type="protein sequence ID" value="KAJ7773151.1"/>
    <property type="molecule type" value="Genomic_DNA"/>
</dbReference>
<evidence type="ECO:0000313" key="7">
    <source>
        <dbReference type="EMBL" id="KAJ7773151.1"/>
    </source>
</evidence>
<name>A0AAD7K0G0_9AGAR</name>
<dbReference type="PANTHER" id="PTHR12801:SF45">
    <property type="entry name" value="RNA EXONUCLEASE 4"/>
    <property type="match status" value="1"/>
</dbReference>
<dbReference type="GO" id="GO:0003676">
    <property type="term" value="F:nucleic acid binding"/>
    <property type="evidence" value="ECO:0007669"/>
    <property type="project" value="InterPro"/>
</dbReference>
<dbReference type="InterPro" id="IPR012337">
    <property type="entry name" value="RNaseH-like_sf"/>
</dbReference>
<evidence type="ECO:0000256" key="4">
    <source>
        <dbReference type="ARBA" id="ARBA00022839"/>
    </source>
</evidence>
<dbReference type="GO" id="GO:0004527">
    <property type="term" value="F:exonuclease activity"/>
    <property type="evidence" value="ECO:0007669"/>
    <property type="project" value="UniProtKB-KW"/>
</dbReference>
<dbReference type="InterPro" id="IPR036397">
    <property type="entry name" value="RNaseH_sf"/>
</dbReference>
<feature type="domain" description="Exonuclease" evidence="6">
    <location>
        <begin position="8"/>
        <end position="176"/>
    </location>
</feature>
<evidence type="ECO:0000256" key="3">
    <source>
        <dbReference type="ARBA" id="ARBA00022801"/>
    </source>
</evidence>
<dbReference type="InterPro" id="IPR013520">
    <property type="entry name" value="Ribonucl_H"/>
</dbReference>
<dbReference type="AlphaFoldDB" id="A0AAD7K0G0"/>
<reference evidence="7" key="1">
    <citation type="submission" date="2023-03" db="EMBL/GenBank/DDBJ databases">
        <title>Massive genome expansion in bonnet fungi (Mycena s.s.) driven by repeated elements and novel gene families across ecological guilds.</title>
        <authorList>
            <consortium name="Lawrence Berkeley National Laboratory"/>
            <person name="Harder C.B."/>
            <person name="Miyauchi S."/>
            <person name="Viragh M."/>
            <person name="Kuo A."/>
            <person name="Thoen E."/>
            <person name="Andreopoulos B."/>
            <person name="Lu D."/>
            <person name="Skrede I."/>
            <person name="Drula E."/>
            <person name="Henrissat B."/>
            <person name="Morin E."/>
            <person name="Kohler A."/>
            <person name="Barry K."/>
            <person name="LaButti K."/>
            <person name="Morin E."/>
            <person name="Salamov A."/>
            <person name="Lipzen A."/>
            <person name="Mereny Z."/>
            <person name="Hegedus B."/>
            <person name="Baldrian P."/>
            <person name="Stursova M."/>
            <person name="Weitz H."/>
            <person name="Taylor A."/>
            <person name="Grigoriev I.V."/>
            <person name="Nagy L.G."/>
            <person name="Martin F."/>
            <person name="Kauserud H."/>
        </authorList>
    </citation>
    <scope>NUCLEOTIDE SEQUENCE</scope>
    <source>
        <strain evidence="7">CBHHK182m</strain>
    </source>
</reference>
<dbReference type="InterPro" id="IPR047021">
    <property type="entry name" value="REXO1/3/4-like"/>
</dbReference>
<keyword evidence="8" id="KW-1185">Reference proteome</keyword>
<evidence type="ECO:0000256" key="1">
    <source>
        <dbReference type="ARBA" id="ARBA00022552"/>
    </source>
</evidence>
<keyword evidence="4" id="KW-0269">Exonuclease</keyword>
<evidence type="ECO:0000313" key="8">
    <source>
        <dbReference type="Proteomes" id="UP001215598"/>
    </source>
</evidence>
<comment type="caution">
    <text evidence="7">The sequence shown here is derived from an EMBL/GenBank/DDBJ whole genome shotgun (WGS) entry which is preliminary data.</text>
</comment>
<dbReference type="Gene3D" id="3.30.420.10">
    <property type="entry name" value="Ribonuclease H-like superfamily/Ribonuclease H"/>
    <property type="match status" value="1"/>
</dbReference>
<dbReference type="PANTHER" id="PTHR12801">
    <property type="entry name" value="RNA EXONUCLEASE REXO1 / RECO3 FAMILY MEMBER-RELATED"/>
    <property type="match status" value="1"/>
</dbReference>
<evidence type="ECO:0000259" key="6">
    <source>
        <dbReference type="SMART" id="SM00479"/>
    </source>
</evidence>
<proteinExistence type="predicted"/>
<keyword evidence="1" id="KW-0698">rRNA processing</keyword>
<dbReference type="SMART" id="SM00479">
    <property type="entry name" value="EXOIII"/>
    <property type="match status" value="1"/>
</dbReference>